<organism evidence="4 5">
    <name type="scientific">Ensete ventricosum</name>
    <name type="common">Abyssinian banana</name>
    <name type="synonym">Musa ensete</name>
    <dbReference type="NCBI Taxonomy" id="4639"/>
    <lineage>
        <taxon>Eukaryota</taxon>
        <taxon>Viridiplantae</taxon>
        <taxon>Streptophyta</taxon>
        <taxon>Embryophyta</taxon>
        <taxon>Tracheophyta</taxon>
        <taxon>Spermatophyta</taxon>
        <taxon>Magnoliopsida</taxon>
        <taxon>Liliopsida</taxon>
        <taxon>Zingiberales</taxon>
        <taxon>Musaceae</taxon>
        <taxon>Ensete</taxon>
    </lineage>
</organism>
<accession>A0A427AQ38</accession>
<evidence type="ECO:0000313" key="5">
    <source>
        <dbReference type="Proteomes" id="UP000287651"/>
    </source>
</evidence>
<proteinExistence type="inferred from homology"/>
<comment type="caution">
    <text evidence="4">The sequence shown here is derived from an EMBL/GenBank/DDBJ whole genome shotgun (WGS) entry which is preliminary data.</text>
</comment>
<feature type="compositionally biased region" description="Basic and acidic residues" evidence="3">
    <location>
        <begin position="174"/>
        <end position="193"/>
    </location>
</feature>
<keyword evidence="2" id="KW-0809">Transit peptide</keyword>
<sequence>AIALSPTEVGSLIALGPADSCDFLHDPAMKSSFSLEGQVKKSLSISPMKDGSGYVLHFSKPSINCLFPLQLRNTIIFLCIWTAVVNNVQKTNERFVVPVTKAEFTAVRTVLSPFDLMFSPIDVDCCELFMLIAGAVDSYRFLVVCDPVLFFLKYVLPHIMGWTQAARPQPRSTVTDKPKEQTERPDPSVEWGR</sequence>
<reference evidence="4 5" key="1">
    <citation type="journal article" date="2014" name="Agronomy (Basel)">
        <title>A Draft Genome Sequence for Ensete ventricosum, the Drought-Tolerant Tree Against Hunger.</title>
        <authorList>
            <person name="Harrison J."/>
            <person name="Moore K.A."/>
            <person name="Paszkiewicz K."/>
            <person name="Jones T."/>
            <person name="Grant M."/>
            <person name="Ambacheew D."/>
            <person name="Muzemil S."/>
            <person name="Studholme D.J."/>
        </authorList>
    </citation>
    <scope>NUCLEOTIDE SEQUENCE [LARGE SCALE GENOMIC DNA]</scope>
</reference>
<evidence type="ECO:0000256" key="1">
    <source>
        <dbReference type="ARBA" id="ARBA00006061"/>
    </source>
</evidence>
<evidence type="ECO:0000256" key="3">
    <source>
        <dbReference type="SAM" id="MobiDB-lite"/>
    </source>
</evidence>
<comment type="similarity">
    <text evidence="1">Belongs to the Whirly family.</text>
</comment>
<protein>
    <submittedName>
        <fullName evidence="4">Uncharacterized protein</fullName>
    </submittedName>
</protein>
<dbReference type="GO" id="GO:0006355">
    <property type="term" value="P:regulation of DNA-templated transcription"/>
    <property type="evidence" value="ECO:0007669"/>
    <property type="project" value="InterPro"/>
</dbReference>
<dbReference type="EMBL" id="AMZH03001700">
    <property type="protein sequence ID" value="RRT78349.1"/>
    <property type="molecule type" value="Genomic_DNA"/>
</dbReference>
<dbReference type="SUPFAM" id="SSF54447">
    <property type="entry name" value="ssDNA-binding transcriptional regulator domain"/>
    <property type="match status" value="1"/>
</dbReference>
<name>A0A427AQ38_ENSVE</name>
<feature type="region of interest" description="Disordered" evidence="3">
    <location>
        <begin position="168"/>
        <end position="193"/>
    </location>
</feature>
<dbReference type="Gene3D" id="2.30.31.10">
    <property type="entry name" value="Transcriptional Coactivator Pc4, Chain A"/>
    <property type="match status" value="1"/>
</dbReference>
<dbReference type="InterPro" id="IPR013742">
    <property type="entry name" value="Whirly"/>
</dbReference>
<dbReference type="InterPro" id="IPR009044">
    <property type="entry name" value="ssDNA-bd_transcriptional_reg"/>
</dbReference>
<dbReference type="Proteomes" id="UP000287651">
    <property type="component" value="Unassembled WGS sequence"/>
</dbReference>
<dbReference type="GO" id="GO:0006952">
    <property type="term" value="P:defense response"/>
    <property type="evidence" value="ECO:0007669"/>
    <property type="project" value="InterPro"/>
</dbReference>
<dbReference type="AlphaFoldDB" id="A0A427AQ38"/>
<dbReference type="Pfam" id="PF08536">
    <property type="entry name" value="Whirly"/>
    <property type="match status" value="1"/>
</dbReference>
<evidence type="ECO:0000256" key="2">
    <source>
        <dbReference type="ARBA" id="ARBA00022946"/>
    </source>
</evidence>
<gene>
    <name evidence="4" type="ORF">B296_00027225</name>
</gene>
<feature type="non-terminal residue" evidence="4">
    <location>
        <position position="1"/>
    </location>
</feature>
<evidence type="ECO:0000313" key="4">
    <source>
        <dbReference type="EMBL" id="RRT78349.1"/>
    </source>
</evidence>
<dbReference type="PANTHER" id="PTHR31745">
    <property type="entry name" value="SINGLE-STRANDED DNA-BINDING PROTEIN WHY2, MITOCHONDRIAL"/>
    <property type="match status" value="1"/>
</dbReference>
<dbReference type="PANTHER" id="PTHR31745:SF1">
    <property type="entry name" value="SINGLE-STRANDED DNA-BINDING PROTEIN WHY2, MITOCHONDRIAL"/>
    <property type="match status" value="1"/>
</dbReference>
<dbReference type="GO" id="GO:0003697">
    <property type="term" value="F:single-stranded DNA binding"/>
    <property type="evidence" value="ECO:0007669"/>
    <property type="project" value="InterPro"/>
</dbReference>